<dbReference type="GO" id="GO:0002161">
    <property type="term" value="F:aminoacyl-tRNA deacylase activity"/>
    <property type="evidence" value="ECO:0007669"/>
    <property type="project" value="InterPro"/>
</dbReference>
<dbReference type="InterPro" id="IPR009008">
    <property type="entry name" value="Val/Leu/Ile-tRNA-synth_edit"/>
</dbReference>
<dbReference type="InterPro" id="IPR001412">
    <property type="entry name" value="aa-tRNA-synth_I_CS"/>
</dbReference>
<dbReference type="SUPFAM" id="SSF50677">
    <property type="entry name" value="ValRS/IleRS/LeuRS editing domain"/>
    <property type="match status" value="1"/>
</dbReference>
<sequence length="938" mass="107887">MLEKIRCLKIAKNQLSFLRLSSNVAANVAVKYTDTINLPKTQFPQRLSATKRAEVERKINENCFKNLYQWQRQNLNGEEFSLHDGPPYANGDLHMGHAVNKIFKDIVLRENIINGRKVHYVPGWDCHGLPIELKAMENENKSDPLTIRQKARNFALKTLDNQKVEFASWGITADWNNPKTIYRTLDPPYIQNQMKIFYELYERNLIYRDLKPVYWSPSSGTALAEAELEYDPNFKAVTLFVRVKMLKYPKAIETTENVYSLIWTTTPWSIPSNQLICYQPDLEYCAVKLTDKDGLYIIAKSLIGDVPNVDQVAFTFSGSELNDCSYFHPIDVDKVMLMKPGKHVLANKGTGLVHIAPAHGPEDFLLGLEHKIAPISYVDDKGNYTADAPEFLRFKSVLQDGSNLVQKHLAENVVSSSTTSINYPLDWRTKQPIIVRTSKQWFINTDRIKEPALAAIAKVSIYPKTQSEANRNNLLNQLRKRPYWCISRQRVWGTPIPVFYDKDSGKEIVNTDIIDHLCATLEAEGNMDFWWTKSVSQIIPAQIWAKHNIDPDGVVKGEDILDIWFDSGISWMSVLNPPQVADLYLEGVDQFTGWFQSSLMTSVALRGYAPFKSLFSHGFTVDKNGRKMSKSLGNVILPKDITQKYGTDILRWWVAAHGTQHSSIIVSDNLLDNSQKAIQKIRAVLKFLVGSVETERNVNDLNFDTSNLFHVDKYFLNSLVELNEEVTLSYKSHQYNHTTTAVVNFVTNQLSAEYLHTIKDRFYCGTKEQREDVRNVLRSAFYVLSKILWPITPYLVEECWSYHDKNPFYQYKVDIPAHWKDPKCKVLWNVCVHCKELLHQVVPYDNTWTQEINISAPMETLMRLQHLHHELSEPLESSELCEILQVSSITLEPNENRDDVIMSACTIETSLCPRCRRFAIQRYQTLCQRCADVLKENE</sequence>
<dbReference type="GO" id="GO:0006428">
    <property type="term" value="P:isoleucyl-tRNA aminoacylation"/>
    <property type="evidence" value="ECO:0007669"/>
    <property type="project" value="InterPro"/>
</dbReference>
<dbReference type="InterPro" id="IPR014729">
    <property type="entry name" value="Rossmann-like_a/b/a_fold"/>
</dbReference>
<evidence type="ECO:0000256" key="6">
    <source>
        <dbReference type="ARBA" id="ARBA00022917"/>
    </source>
</evidence>
<evidence type="ECO:0000313" key="13">
    <source>
        <dbReference type="Proteomes" id="UP001151699"/>
    </source>
</evidence>
<evidence type="ECO:0000256" key="8">
    <source>
        <dbReference type="ARBA" id="ARBA00032665"/>
    </source>
</evidence>
<dbReference type="GO" id="GO:0005739">
    <property type="term" value="C:mitochondrion"/>
    <property type="evidence" value="ECO:0007669"/>
    <property type="project" value="TreeGrafter"/>
</dbReference>
<dbReference type="Gene3D" id="1.10.10.830">
    <property type="entry name" value="Ile-tRNA synthetase CP2 domain-like"/>
    <property type="match status" value="1"/>
</dbReference>
<dbReference type="GO" id="GO:0032543">
    <property type="term" value="P:mitochondrial translation"/>
    <property type="evidence" value="ECO:0007669"/>
    <property type="project" value="TreeGrafter"/>
</dbReference>
<keyword evidence="6 9" id="KW-0648">Protein biosynthesis</keyword>
<evidence type="ECO:0000259" key="10">
    <source>
        <dbReference type="Pfam" id="PF00133"/>
    </source>
</evidence>
<dbReference type="PRINTS" id="PR00984">
    <property type="entry name" value="TRNASYNTHILE"/>
</dbReference>
<dbReference type="OrthoDB" id="10264412at2759"/>
<dbReference type="SUPFAM" id="SSF47323">
    <property type="entry name" value="Anticodon-binding domain of a subclass of class I aminoacyl-tRNA synthetases"/>
    <property type="match status" value="1"/>
</dbReference>
<evidence type="ECO:0000256" key="3">
    <source>
        <dbReference type="ARBA" id="ARBA00022598"/>
    </source>
</evidence>
<organism evidence="12 13">
    <name type="scientific">Pseudolycoriella hygida</name>
    <dbReference type="NCBI Taxonomy" id="35572"/>
    <lineage>
        <taxon>Eukaryota</taxon>
        <taxon>Metazoa</taxon>
        <taxon>Ecdysozoa</taxon>
        <taxon>Arthropoda</taxon>
        <taxon>Hexapoda</taxon>
        <taxon>Insecta</taxon>
        <taxon>Pterygota</taxon>
        <taxon>Neoptera</taxon>
        <taxon>Endopterygota</taxon>
        <taxon>Diptera</taxon>
        <taxon>Nematocera</taxon>
        <taxon>Sciaroidea</taxon>
        <taxon>Sciaridae</taxon>
        <taxon>Pseudolycoriella</taxon>
    </lineage>
</organism>
<feature type="domain" description="Methionyl/Valyl/Leucyl/Isoleucyl-tRNA synthetase anticodon-binding" evidence="11">
    <location>
        <begin position="712"/>
        <end position="805"/>
    </location>
</feature>
<dbReference type="EMBL" id="WJQU01000003">
    <property type="protein sequence ID" value="KAJ6638007.1"/>
    <property type="molecule type" value="Genomic_DNA"/>
</dbReference>
<feature type="domain" description="Aminoacyl-tRNA synthetase class Ia" evidence="10">
    <location>
        <begin position="62"/>
        <end position="657"/>
    </location>
</feature>
<dbReference type="Pfam" id="PF00133">
    <property type="entry name" value="tRNA-synt_1"/>
    <property type="match status" value="1"/>
</dbReference>
<comment type="caution">
    <text evidence="12">The sequence shown here is derived from an EMBL/GenBank/DDBJ whole genome shotgun (WGS) entry which is preliminary data.</text>
</comment>
<evidence type="ECO:0000256" key="2">
    <source>
        <dbReference type="ARBA" id="ARBA00013165"/>
    </source>
</evidence>
<dbReference type="InterPro" id="IPR050081">
    <property type="entry name" value="Ile-tRNA_ligase"/>
</dbReference>
<dbReference type="SUPFAM" id="SSF52374">
    <property type="entry name" value="Nucleotidylyl transferase"/>
    <property type="match status" value="1"/>
</dbReference>
<dbReference type="InterPro" id="IPR002301">
    <property type="entry name" value="Ile-tRNA-ligase"/>
</dbReference>
<evidence type="ECO:0000256" key="7">
    <source>
        <dbReference type="ARBA" id="ARBA00023146"/>
    </source>
</evidence>
<dbReference type="InterPro" id="IPR002300">
    <property type="entry name" value="aa-tRNA-synth_Ia"/>
</dbReference>
<evidence type="ECO:0000313" key="12">
    <source>
        <dbReference type="EMBL" id="KAJ6638007.1"/>
    </source>
</evidence>
<dbReference type="PANTHER" id="PTHR42765:SF1">
    <property type="entry name" value="ISOLEUCINE--TRNA LIGASE, MITOCHONDRIAL"/>
    <property type="match status" value="1"/>
</dbReference>
<evidence type="ECO:0000259" key="11">
    <source>
        <dbReference type="Pfam" id="PF08264"/>
    </source>
</evidence>
<dbReference type="CDD" id="cd00818">
    <property type="entry name" value="IleRS_core"/>
    <property type="match status" value="1"/>
</dbReference>
<dbReference type="Gene3D" id="1.10.730.20">
    <property type="match status" value="1"/>
</dbReference>
<keyword evidence="7 9" id="KW-0030">Aminoacyl-tRNA synthetase</keyword>
<dbReference type="Gene3D" id="3.90.740.10">
    <property type="entry name" value="Valyl/Leucyl/Isoleucyl-tRNA synthetase, editing domain"/>
    <property type="match status" value="1"/>
</dbReference>
<dbReference type="Gene3D" id="3.40.50.620">
    <property type="entry name" value="HUPs"/>
    <property type="match status" value="2"/>
</dbReference>
<keyword evidence="4 9" id="KW-0547">Nucleotide-binding</keyword>
<dbReference type="Pfam" id="PF08264">
    <property type="entry name" value="Anticodon_1"/>
    <property type="match status" value="1"/>
</dbReference>
<dbReference type="EC" id="6.1.1.5" evidence="2"/>
<evidence type="ECO:0000256" key="9">
    <source>
        <dbReference type="RuleBase" id="RU363035"/>
    </source>
</evidence>
<dbReference type="Proteomes" id="UP001151699">
    <property type="component" value="Chromosome X"/>
</dbReference>
<dbReference type="GO" id="GO:0005524">
    <property type="term" value="F:ATP binding"/>
    <property type="evidence" value="ECO:0007669"/>
    <property type="project" value="UniProtKB-KW"/>
</dbReference>
<dbReference type="InterPro" id="IPR009080">
    <property type="entry name" value="tRNAsynth_Ia_anticodon-bd"/>
</dbReference>
<keyword evidence="13" id="KW-1185">Reference proteome</keyword>
<dbReference type="NCBIfam" id="TIGR00392">
    <property type="entry name" value="ileS"/>
    <property type="match status" value="1"/>
</dbReference>
<dbReference type="GO" id="GO:0004822">
    <property type="term" value="F:isoleucine-tRNA ligase activity"/>
    <property type="evidence" value="ECO:0007669"/>
    <property type="project" value="UniProtKB-EC"/>
</dbReference>
<name>A0A9Q0MWP2_9DIPT</name>
<reference evidence="12" key="1">
    <citation type="submission" date="2022-07" db="EMBL/GenBank/DDBJ databases">
        <authorList>
            <person name="Trinca V."/>
            <person name="Uliana J.V.C."/>
            <person name="Torres T.T."/>
            <person name="Ward R.J."/>
            <person name="Monesi N."/>
        </authorList>
    </citation>
    <scope>NUCLEOTIDE SEQUENCE</scope>
    <source>
        <strain evidence="12">HSMRA1968</strain>
        <tissue evidence="12">Whole embryos</tissue>
    </source>
</reference>
<evidence type="ECO:0000256" key="5">
    <source>
        <dbReference type="ARBA" id="ARBA00022840"/>
    </source>
</evidence>
<accession>A0A9Q0MWP2</accession>
<dbReference type="PROSITE" id="PS00178">
    <property type="entry name" value="AA_TRNA_LIGASE_I"/>
    <property type="match status" value="1"/>
</dbReference>
<dbReference type="PANTHER" id="PTHR42765">
    <property type="entry name" value="SOLEUCYL-TRNA SYNTHETASE"/>
    <property type="match status" value="1"/>
</dbReference>
<dbReference type="InterPro" id="IPR013155">
    <property type="entry name" value="M/V/L/I-tRNA-synth_anticd-bd"/>
</dbReference>
<evidence type="ECO:0000256" key="4">
    <source>
        <dbReference type="ARBA" id="ARBA00022741"/>
    </source>
</evidence>
<keyword evidence="5 9" id="KW-0067">ATP-binding</keyword>
<protein>
    <recommendedName>
        <fullName evidence="2">isoleucine--tRNA ligase</fullName>
        <ecNumber evidence="2">6.1.1.5</ecNumber>
    </recommendedName>
    <alternativeName>
        <fullName evidence="8">Isoleucyl-tRNA synthetase</fullName>
    </alternativeName>
</protein>
<comment type="similarity">
    <text evidence="1 9">Belongs to the class-I aminoacyl-tRNA synthetase family.</text>
</comment>
<proteinExistence type="inferred from homology"/>
<dbReference type="AlphaFoldDB" id="A0A9Q0MWP2"/>
<evidence type="ECO:0000256" key="1">
    <source>
        <dbReference type="ARBA" id="ARBA00005594"/>
    </source>
</evidence>
<keyword evidence="3 9" id="KW-0436">Ligase</keyword>
<gene>
    <name evidence="12" type="primary">Iars2</name>
    <name evidence="12" type="ORF">Bhyg_10739</name>
</gene>